<comment type="caution">
    <text evidence="1">The sequence shown here is derived from an EMBL/GenBank/DDBJ whole genome shotgun (WGS) entry which is preliminary data.</text>
</comment>
<dbReference type="PANTHER" id="PTHR33018:SF34">
    <property type="entry name" value="OS02G0472350 PROTEIN"/>
    <property type="match status" value="1"/>
</dbReference>
<reference evidence="1 2" key="2">
    <citation type="journal article" date="2017" name="Front. Plant Sci.">
        <title>Gene Classification and Mining of Molecular Markers Useful in Red Clover (Trifolium pratense) Breeding.</title>
        <authorList>
            <person name="Istvanek J."/>
            <person name="Dluhosova J."/>
            <person name="Dluhos P."/>
            <person name="Patkova L."/>
            <person name="Nedelnik J."/>
            <person name="Repkova J."/>
        </authorList>
    </citation>
    <scope>NUCLEOTIDE SEQUENCE [LARGE SCALE GENOMIC DNA]</scope>
    <source>
        <strain evidence="2">cv. Tatra</strain>
        <tissue evidence="1">Young leaves</tissue>
    </source>
</reference>
<reference evidence="1 2" key="1">
    <citation type="journal article" date="2014" name="Am. J. Bot.">
        <title>Genome assembly and annotation for red clover (Trifolium pratense; Fabaceae).</title>
        <authorList>
            <person name="Istvanek J."/>
            <person name="Jaros M."/>
            <person name="Krenek A."/>
            <person name="Repkova J."/>
        </authorList>
    </citation>
    <scope>NUCLEOTIDE SEQUENCE [LARGE SCALE GENOMIC DNA]</scope>
    <source>
        <strain evidence="2">cv. Tatra</strain>
        <tissue evidence="1">Young leaves</tissue>
    </source>
</reference>
<dbReference type="Proteomes" id="UP000236291">
    <property type="component" value="Unassembled WGS sequence"/>
</dbReference>
<evidence type="ECO:0000313" key="1">
    <source>
        <dbReference type="EMBL" id="PNX57129.1"/>
    </source>
</evidence>
<name>A0A2K3JSW4_TRIPR</name>
<feature type="non-terminal residue" evidence="1">
    <location>
        <position position="166"/>
    </location>
</feature>
<accession>A0A2K3JSW4</accession>
<gene>
    <name evidence="1" type="ORF">L195_g050244</name>
</gene>
<dbReference type="PANTHER" id="PTHR33018">
    <property type="entry name" value="OS10G0338966 PROTEIN-RELATED"/>
    <property type="match status" value="1"/>
</dbReference>
<protein>
    <submittedName>
        <fullName evidence="1">Uncharacterized protein</fullName>
    </submittedName>
</protein>
<evidence type="ECO:0000313" key="2">
    <source>
        <dbReference type="Proteomes" id="UP000236291"/>
    </source>
</evidence>
<organism evidence="1 2">
    <name type="scientific">Trifolium pratense</name>
    <name type="common">Red clover</name>
    <dbReference type="NCBI Taxonomy" id="57577"/>
    <lineage>
        <taxon>Eukaryota</taxon>
        <taxon>Viridiplantae</taxon>
        <taxon>Streptophyta</taxon>
        <taxon>Embryophyta</taxon>
        <taxon>Tracheophyta</taxon>
        <taxon>Spermatophyta</taxon>
        <taxon>Magnoliopsida</taxon>
        <taxon>eudicotyledons</taxon>
        <taxon>Gunneridae</taxon>
        <taxon>Pentapetalae</taxon>
        <taxon>rosids</taxon>
        <taxon>fabids</taxon>
        <taxon>Fabales</taxon>
        <taxon>Fabaceae</taxon>
        <taxon>Papilionoideae</taxon>
        <taxon>50 kb inversion clade</taxon>
        <taxon>NPAAA clade</taxon>
        <taxon>Hologalegina</taxon>
        <taxon>IRL clade</taxon>
        <taxon>Trifolieae</taxon>
        <taxon>Trifolium</taxon>
    </lineage>
</organism>
<dbReference type="EMBL" id="ASHM01075985">
    <property type="protein sequence ID" value="PNX57129.1"/>
    <property type="molecule type" value="Genomic_DNA"/>
</dbReference>
<sequence>MADSTVTASSSQKHVGRGATMMRKLTKVHQSGQRLTVKFDPVTWNVSGAHATTFKSYLAYLARSCCSILKHEWKEVDEEEKTKLWTDLESYFDIPVINKEDRDKDPLRNAWLSYAGDRWRGFKTQLTREYVSRPKEDRKPPYVRYTFIKPDVWKQFLASRDTPEFK</sequence>
<dbReference type="AlphaFoldDB" id="A0A2K3JSW4"/>
<proteinExistence type="predicted"/>